<proteinExistence type="predicted"/>
<dbReference type="SUPFAM" id="SSF103642">
    <property type="entry name" value="Sec-C motif"/>
    <property type="match status" value="1"/>
</dbReference>
<dbReference type="CDD" id="cd00043">
    <property type="entry name" value="CYCLIN_SF"/>
    <property type="match status" value="1"/>
</dbReference>
<dbReference type="InterPro" id="IPR004027">
    <property type="entry name" value="SEC_C_motif"/>
</dbReference>
<dbReference type="EMBL" id="JXTH01000056">
    <property type="protein sequence ID" value="KIQ93570.1"/>
    <property type="molecule type" value="Genomic_DNA"/>
</dbReference>
<dbReference type="SUPFAM" id="SSF47954">
    <property type="entry name" value="Cyclin-like"/>
    <property type="match status" value="1"/>
</dbReference>
<accession>A0A0D0RW22</accession>
<dbReference type="Gene3D" id="3.10.450.50">
    <property type="match status" value="1"/>
</dbReference>
<keyword evidence="3" id="KW-1185">Reference proteome</keyword>
<organism evidence="2 3">
    <name type="scientific">Anoxybacillus thermarum</name>
    <dbReference type="NCBI Taxonomy" id="404937"/>
    <lineage>
        <taxon>Bacteria</taxon>
        <taxon>Bacillati</taxon>
        <taxon>Bacillota</taxon>
        <taxon>Bacilli</taxon>
        <taxon>Bacillales</taxon>
        <taxon>Anoxybacillaceae</taxon>
        <taxon>Anoxybacillus</taxon>
    </lineage>
</organism>
<dbReference type="InterPro" id="IPR036915">
    <property type="entry name" value="Cyclin-like_sf"/>
</dbReference>
<comment type="caution">
    <text evidence="2">The sequence shown here is derived from an EMBL/GenBank/DDBJ whole genome shotgun (WGS) entry which is preliminary data.</text>
</comment>
<name>A0A0D0RW22_9BACL</name>
<evidence type="ECO:0000259" key="1">
    <source>
        <dbReference type="Pfam" id="PF05225"/>
    </source>
</evidence>
<dbReference type="AlphaFoldDB" id="A0A0D0RW22"/>
<reference evidence="2 3" key="1">
    <citation type="submission" date="2015-01" db="EMBL/GenBank/DDBJ databases">
        <title>Draft genome of Anoxybacillus thermarum strain AF/04.</title>
        <authorList>
            <person name="Poli A."/>
            <person name="Nicolaus B."/>
            <person name="Chan K.-G."/>
            <person name="Kahar U.M."/>
            <person name="Yaakob A.S."/>
            <person name="Chan C.S."/>
            <person name="Goh K.M."/>
        </authorList>
    </citation>
    <scope>NUCLEOTIDE SEQUENCE [LARGE SCALE GENOMIC DNA]</scope>
    <source>
        <strain evidence="2 3">AF/04</strain>
    </source>
</reference>
<evidence type="ECO:0000313" key="2">
    <source>
        <dbReference type="EMBL" id="KIQ93570.1"/>
    </source>
</evidence>
<dbReference type="RefSeq" id="WP_043967755.1">
    <property type="nucleotide sequence ID" value="NZ_JXTH01000056.1"/>
</dbReference>
<dbReference type="Proteomes" id="UP000032102">
    <property type="component" value="Unassembled WGS sequence"/>
</dbReference>
<protein>
    <recommendedName>
        <fullName evidence="1">HTH psq-type domain-containing protein</fullName>
    </recommendedName>
</protein>
<sequence>MNKVARNVLCPCGSGKKYKHCCGNNVISIHKLVDQEVEQHMHDFIRYAAFEHESFLYQHTKSYINQKERDEDVLMIFRFFISVWVMFFKKDMRGMTILDYYLSTIRKHHVRPSVLSILASWKEAFPSFVQIDHMDGSFAFGTDLVIGETKQIKLLDEHIDYDLEVGQVITGIFVPHGQYNTCFSTFFPIPIVLSNAVRHVVQEHWEQCNNDRQQWIEQYPYIFQQSLSISFIDTEELSPKHQEVLTILEQKANIGDRSVLDTARIIWRQYCRAKNPNIRKPEVYAAALHYLLIETVLEEEWMSQKQLAEMYGISVSTLSKRMDDLYIALEDLDVLLEEQIDALAEALGGDDEWDEWSDDDWDEWGDDWDDEDIFEVCEDCDEEE</sequence>
<dbReference type="Pfam" id="PF05225">
    <property type="entry name" value="HTH_psq"/>
    <property type="match status" value="1"/>
</dbReference>
<dbReference type="PATRIC" id="fig|404937.3.peg.2535"/>
<dbReference type="GO" id="GO:0003677">
    <property type="term" value="F:DNA binding"/>
    <property type="evidence" value="ECO:0007669"/>
    <property type="project" value="InterPro"/>
</dbReference>
<feature type="domain" description="HTH psq-type" evidence="1">
    <location>
        <begin position="293"/>
        <end position="321"/>
    </location>
</feature>
<dbReference type="Pfam" id="PF02810">
    <property type="entry name" value="SEC-C"/>
    <property type="match status" value="1"/>
</dbReference>
<dbReference type="InterPro" id="IPR007889">
    <property type="entry name" value="HTH_Psq"/>
</dbReference>
<gene>
    <name evidence="2" type="ORF">LH47_02361</name>
</gene>
<evidence type="ECO:0000313" key="3">
    <source>
        <dbReference type="Proteomes" id="UP000032102"/>
    </source>
</evidence>